<sequence length="214" mass="22669">MDAALKNALAAPAPLLFGAIKIELPDYTLRLLDGSAVLQIGSEIYRGKDDTFGTIAALSEMGEDMEDSAPEVTVTLFPPDVSAAAVLSHPDMQGSVATIMVGAVDSPSGAVIGTPEILFLGEIDVPVIGVSERGERTVEFSIVSVFERLFEVEEGQRASNGWHQSIWPGELGLEYMTGTDVNLYWGVKPPKGRIATRTGLAAAGAAIAAWNRPR</sequence>
<evidence type="ECO:0008006" key="3">
    <source>
        <dbReference type="Google" id="ProtNLM"/>
    </source>
</evidence>
<proteinExistence type="predicted"/>
<dbReference type="OrthoDB" id="7554791at2"/>
<evidence type="ECO:0000313" key="1">
    <source>
        <dbReference type="EMBL" id="RYM07994.1"/>
    </source>
</evidence>
<organism evidence="1 2">
    <name type="scientific">Sphingobium cupriresistens</name>
    <dbReference type="NCBI Taxonomy" id="1132417"/>
    <lineage>
        <taxon>Bacteria</taxon>
        <taxon>Pseudomonadati</taxon>
        <taxon>Pseudomonadota</taxon>
        <taxon>Alphaproteobacteria</taxon>
        <taxon>Sphingomonadales</taxon>
        <taxon>Sphingomonadaceae</taxon>
        <taxon>Sphingobium</taxon>
    </lineage>
</organism>
<accession>A0A8G2DVD2</accession>
<evidence type="ECO:0000313" key="2">
    <source>
        <dbReference type="Proteomes" id="UP000291572"/>
    </source>
</evidence>
<reference evidence="1 2" key="1">
    <citation type="submission" date="2019-02" db="EMBL/GenBank/DDBJ databases">
        <authorList>
            <person name="Feng G."/>
        </authorList>
    </citation>
    <scope>NUCLEOTIDE SEQUENCE [LARGE SCALE GENOMIC DNA]</scope>
    <source>
        <strain evidence="1 2">CCTCC AB 2011146</strain>
    </source>
</reference>
<comment type="caution">
    <text evidence="1">The sequence shown here is derived from an EMBL/GenBank/DDBJ whole genome shotgun (WGS) entry which is preliminary data.</text>
</comment>
<dbReference type="RefSeq" id="WP_129927389.1">
    <property type="nucleotide sequence ID" value="NZ_SEOO01000038.1"/>
</dbReference>
<dbReference type="AlphaFoldDB" id="A0A8G2DVD2"/>
<dbReference type="Proteomes" id="UP000291572">
    <property type="component" value="Unassembled WGS sequence"/>
</dbReference>
<protein>
    <recommendedName>
        <fullName evidence="3">DUF2163 domain-containing protein</fullName>
    </recommendedName>
</protein>
<gene>
    <name evidence="1" type="ORF">EWH12_17825</name>
</gene>
<dbReference type="EMBL" id="SEOO01000038">
    <property type="protein sequence ID" value="RYM07994.1"/>
    <property type="molecule type" value="Genomic_DNA"/>
</dbReference>
<name>A0A8G2DVD2_9SPHN</name>